<dbReference type="OMA" id="RANEPYC"/>
<keyword evidence="4" id="KW-0611">Plant defense</keyword>
<dbReference type="AlphaFoldDB" id="A0A803LYR0"/>
<reference evidence="12" key="2">
    <citation type="submission" date="2021-03" db="UniProtKB">
        <authorList>
            <consortium name="EnsemblPlants"/>
        </authorList>
    </citation>
    <scope>IDENTIFICATION</scope>
</reference>
<protein>
    <submittedName>
        <fullName evidence="12">Uncharacterized protein</fullName>
    </submittedName>
</protein>
<dbReference type="GO" id="GO:0043531">
    <property type="term" value="F:ADP binding"/>
    <property type="evidence" value="ECO:0007669"/>
    <property type="project" value="InterPro"/>
</dbReference>
<dbReference type="PANTHER" id="PTHR36766">
    <property type="entry name" value="PLANT BROAD-SPECTRUM MILDEW RESISTANCE PROTEIN RPW8"/>
    <property type="match status" value="1"/>
</dbReference>
<dbReference type="Pfam" id="PF23247">
    <property type="entry name" value="LRR_RPS2"/>
    <property type="match status" value="1"/>
</dbReference>
<dbReference type="InterPro" id="IPR042197">
    <property type="entry name" value="Apaf_helical"/>
</dbReference>
<dbReference type="SUPFAM" id="SSF52058">
    <property type="entry name" value="L domain-like"/>
    <property type="match status" value="2"/>
</dbReference>
<dbReference type="Gene3D" id="3.40.50.300">
    <property type="entry name" value="P-loop containing nucleotide triphosphate hydrolases"/>
    <property type="match status" value="1"/>
</dbReference>
<name>A0A803LYR0_CHEQI</name>
<keyword evidence="5" id="KW-0067">ATP-binding</keyword>
<dbReference type="GO" id="GO:0006952">
    <property type="term" value="P:defense response"/>
    <property type="evidence" value="ECO:0007669"/>
    <property type="project" value="UniProtKB-KW"/>
</dbReference>
<dbReference type="InterPro" id="IPR032675">
    <property type="entry name" value="LRR_dom_sf"/>
</dbReference>
<dbReference type="Gene3D" id="1.10.8.430">
    <property type="entry name" value="Helical domain of apoptotic protease-activating factors"/>
    <property type="match status" value="1"/>
</dbReference>
<dbReference type="GO" id="GO:0051707">
    <property type="term" value="P:response to other organism"/>
    <property type="evidence" value="ECO:0007669"/>
    <property type="project" value="UniProtKB-ARBA"/>
</dbReference>
<dbReference type="InterPro" id="IPR027417">
    <property type="entry name" value="P-loop_NTPase"/>
</dbReference>
<evidence type="ECO:0000256" key="4">
    <source>
        <dbReference type="ARBA" id="ARBA00022821"/>
    </source>
</evidence>
<dbReference type="InterPro" id="IPR036388">
    <property type="entry name" value="WH-like_DNA-bd_sf"/>
</dbReference>
<feature type="domain" description="R13L1/DRL21-like LRR repeat region" evidence="11">
    <location>
        <begin position="670"/>
        <end position="800"/>
    </location>
</feature>
<evidence type="ECO:0000256" key="2">
    <source>
        <dbReference type="ARBA" id="ARBA00022737"/>
    </source>
</evidence>
<evidence type="ECO:0000259" key="8">
    <source>
        <dbReference type="Pfam" id="PF18052"/>
    </source>
</evidence>
<keyword evidence="3" id="KW-0547">Nucleotide-binding</keyword>
<dbReference type="InterPro" id="IPR056789">
    <property type="entry name" value="LRR_R13L1-DRL21"/>
</dbReference>
<dbReference type="Gene3D" id="1.20.5.4130">
    <property type="match status" value="1"/>
</dbReference>
<evidence type="ECO:0000256" key="1">
    <source>
        <dbReference type="ARBA" id="ARBA00022614"/>
    </source>
</evidence>
<dbReference type="PRINTS" id="PR00364">
    <property type="entry name" value="DISEASERSIST"/>
</dbReference>
<reference evidence="12" key="1">
    <citation type="journal article" date="2017" name="Nature">
        <title>The genome of Chenopodium quinoa.</title>
        <authorList>
            <person name="Jarvis D.E."/>
            <person name="Ho Y.S."/>
            <person name="Lightfoot D.J."/>
            <person name="Schmoeckel S.M."/>
            <person name="Li B."/>
            <person name="Borm T.J.A."/>
            <person name="Ohyanagi H."/>
            <person name="Mineta K."/>
            <person name="Michell C.T."/>
            <person name="Saber N."/>
            <person name="Kharbatia N.M."/>
            <person name="Rupper R.R."/>
            <person name="Sharp A.R."/>
            <person name="Dally N."/>
            <person name="Boughton B.A."/>
            <person name="Woo Y.H."/>
            <person name="Gao G."/>
            <person name="Schijlen E.G.W.M."/>
            <person name="Guo X."/>
            <person name="Momin A.A."/>
            <person name="Negrao S."/>
            <person name="Al-Babili S."/>
            <person name="Gehring C."/>
            <person name="Roessner U."/>
            <person name="Jung C."/>
            <person name="Murphy K."/>
            <person name="Arold S.T."/>
            <person name="Gojobori T."/>
            <person name="van der Linden C.G."/>
            <person name="van Loo E.N."/>
            <person name="Jellen E.N."/>
            <person name="Maughan P.J."/>
            <person name="Tester M."/>
        </authorList>
    </citation>
    <scope>NUCLEOTIDE SEQUENCE [LARGE SCALE GENOMIC DNA]</scope>
    <source>
        <strain evidence="12">cv. PI 614886</strain>
    </source>
</reference>
<sequence length="1034" mass="117893">MDIGTAMSVAQTLLAALDCDLLKEIFSTAHYKSKLNELRDTVIRIEAVLKDAEAKQELSEQERLFIEELKDAVYEADDLFDEFVTLAERNQLTEGIKVRVLSLFTKFGTAYNMTQGVKKIKSKLDAIANDKRFSLSIDPKLIKNRRPETCSYVYEADDIIGRGLDLEKIVGVLLDSNVQQNVSFLSIVGIGGLGKTALAQLVYNDERVTTAFPLKVWTCVSDENEELLDVQGVLDKILASATGGKKMNGDFTMDVLQKQLREQLLGKKFLLVLDDVWTENYEQWQNLKKFLMGGQIGSWIVVTTRSHRTAEIIGEGLKHELEGLSKEDSFRLLKKVAFGSQHSNPPEDLLKIGEDIVEECAFVPLAIRVVGSLLFGQEKNIWLKIQKLGLAQINRSKNSIIPTLKLSYYQLESPLKSCFCYCAVFRKDYVMKKDTLIRLWMAHGYIPLDDPQSPEDLAEEYFSILLRRCFLQDVKKDEDGSIESCKIHDLMHDLAQQVVGKEICRVETMNGDVDKKVRHLSLIRRTNNFSFTKKKSHLRSFLRANEPYCSDESSRSLRSFLSSRHKEFKMDQLCVAALVGNWKYLRALDLRGSRIKSLPGSIGDLIHLRKLKELPKDLSKLVMLRVLDLTYCFELRYMPRGMRKLSCLHTLNLFVLGDMSSSKNNLLEGLEDLKALSNLKGSLDIMVRYMKTGYKINGGKEGGCLGNNGHLKEVDIDFSNNERKEYEEAVMEELQPHSNLKIFGMVGYQGVRMPSWARDNYNLATFLPNLVKLEFYSCQQLQHLGQLRLPQLKILRLGECPNLTAILECPALEELILYSFNERLKIIPISRGEASPYEIGPNLRKVEIDNVAWLNSLPMNYFHDCAKLDIFEDNKVESLGETMEVFRSCSASLKYLQIRGCDKLKSVVSGGLEHLSALKELTIYSCDNLNESEEVERVSFCQSLRTLRLEALTEMVEVPNWIQYLSALQTLLIYNCKKVESMPNWISQLTSLRELDVWDCSAQLRERCQEPTGEDWPHIQHIPSIKFAYSGSTF</sequence>
<evidence type="ECO:0000313" key="13">
    <source>
        <dbReference type="Proteomes" id="UP000596660"/>
    </source>
</evidence>
<organism evidence="12 13">
    <name type="scientific">Chenopodium quinoa</name>
    <name type="common">Quinoa</name>
    <dbReference type="NCBI Taxonomy" id="63459"/>
    <lineage>
        <taxon>Eukaryota</taxon>
        <taxon>Viridiplantae</taxon>
        <taxon>Streptophyta</taxon>
        <taxon>Embryophyta</taxon>
        <taxon>Tracheophyta</taxon>
        <taxon>Spermatophyta</taxon>
        <taxon>Magnoliopsida</taxon>
        <taxon>eudicotyledons</taxon>
        <taxon>Gunneridae</taxon>
        <taxon>Pentapetalae</taxon>
        <taxon>Caryophyllales</taxon>
        <taxon>Chenopodiaceae</taxon>
        <taxon>Chenopodioideae</taxon>
        <taxon>Atripliceae</taxon>
        <taxon>Chenopodium</taxon>
    </lineage>
</organism>
<evidence type="ECO:0000256" key="3">
    <source>
        <dbReference type="ARBA" id="ARBA00022741"/>
    </source>
</evidence>
<dbReference type="PANTHER" id="PTHR36766:SF35">
    <property type="entry name" value="DISEASE RESISTANCE PROTEIN RGA3"/>
    <property type="match status" value="1"/>
</dbReference>
<dbReference type="Gramene" id="AUR62020611-RA">
    <property type="protein sequence ID" value="AUR62020611-RA:cds"/>
    <property type="gene ID" value="AUR62020611"/>
</dbReference>
<feature type="domain" description="Disease resistance N-terminal" evidence="8">
    <location>
        <begin position="13"/>
        <end position="92"/>
    </location>
</feature>
<dbReference type="InterPro" id="IPR041118">
    <property type="entry name" value="Rx_N"/>
</dbReference>
<feature type="coiled-coil region" evidence="6">
    <location>
        <begin position="35"/>
        <end position="62"/>
    </location>
</feature>
<dbReference type="Pfam" id="PF18052">
    <property type="entry name" value="Rx_N"/>
    <property type="match status" value="1"/>
</dbReference>
<feature type="domain" description="Disease resistance protein winged helix" evidence="10">
    <location>
        <begin position="424"/>
        <end position="495"/>
    </location>
</feature>
<dbReference type="InterPro" id="IPR002182">
    <property type="entry name" value="NB-ARC"/>
</dbReference>
<keyword evidence="13" id="KW-1185">Reference proteome</keyword>
<dbReference type="Gene3D" id="1.10.10.10">
    <property type="entry name" value="Winged helix-like DNA-binding domain superfamily/Winged helix DNA-binding domain"/>
    <property type="match status" value="1"/>
</dbReference>
<dbReference type="Proteomes" id="UP000596660">
    <property type="component" value="Unplaced"/>
</dbReference>
<keyword evidence="1" id="KW-0433">Leucine-rich repeat</keyword>
<dbReference type="CDD" id="cd14798">
    <property type="entry name" value="RX-CC_like"/>
    <property type="match status" value="1"/>
</dbReference>
<keyword evidence="2" id="KW-0677">Repeat</keyword>
<evidence type="ECO:0000259" key="10">
    <source>
        <dbReference type="Pfam" id="PF23559"/>
    </source>
</evidence>
<dbReference type="EnsemblPlants" id="AUR62020611-RA">
    <property type="protein sequence ID" value="AUR62020611-RA:cds"/>
    <property type="gene ID" value="AUR62020611"/>
</dbReference>
<evidence type="ECO:0000259" key="9">
    <source>
        <dbReference type="Pfam" id="PF23247"/>
    </source>
</evidence>
<dbReference type="Pfam" id="PF25019">
    <property type="entry name" value="LRR_R13L1-DRL21"/>
    <property type="match status" value="1"/>
</dbReference>
<dbReference type="GO" id="GO:0005524">
    <property type="term" value="F:ATP binding"/>
    <property type="evidence" value="ECO:0007669"/>
    <property type="project" value="UniProtKB-KW"/>
</dbReference>
<accession>A0A803LYR0</accession>
<dbReference type="InterPro" id="IPR057135">
    <property type="entry name" value="At4g27190-like_LRR"/>
</dbReference>
<dbReference type="InterPro" id="IPR058922">
    <property type="entry name" value="WHD_DRP"/>
</dbReference>
<evidence type="ECO:0000259" key="11">
    <source>
        <dbReference type="Pfam" id="PF25019"/>
    </source>
</evidence>
<evidence type="ECO:0000259" key="7">
    <source>
        <dbReference type="Pfam" id="PF00931"/>
    </source>
</evidence>
<dbReference type="Pfam" id="PF00931">
    <property type="entry name" value="NB-ARC"/>
    <property type="match status" value="1"/>
</dbReference>
<dbReference type="SUPFAM" id="SSF52540">
    <property type="entry name" value="P-loop containing nucleoside triphosphate hydrolases"/>
    <property type="match status" value="1"/>
</dbReference>
<feature type="domain" description="NB-ARC" evidence="7">
    <location>
        <begin position="166"/>
        <end position="340"/>
    </location>
</feature>
<dbReference type="FunFam" id="1.10.10.10:FF:000322">
    <property type="entry name" value="Probable disease resistance protein At1g63360"/>
    <property type="match status" value="1"/>
</dbReference>
<keyword evidence="6" id="KW-0175">Coiled coil</keyword>
<evidence type="ECO:0000313" key="12">
    <source>
        <dbReference type="EnsemblPlants" id="AUR62020611-RA:cds"/>
    </source>
</evidence>
<dbReference type="Gene3D" id="3.80.10.10">
    <property type="entry name" value="Ribonuclease Inhibitor"/>
    <property type="match status" value="2"/>
</dbReference>
<evidence type="ECO:0000256" key="6">
    <source>
        <dbReference type="SAM" id="Coils"/>
    </source>
</evidence>
<dbReference type="InterPro" id="IPR038005">
    <property type="entry name" value="RX-like_CC"/>
</dbReference>
<dbReference type="Pfam" id="PF23559">
    <property type="entry name" value="WHD_DRP"/>
    <property type="match status" value="1"/>
</dbReference>
<proteinExistence type="predicted"/>
<feature type="domain" description="Disease resistance protein At4g27190-like leucine-rich repeats" evidence="9">
    <location>
        <begin position="881"/>
        <end position="1000"/>
    </location>
</feature>
<evidence type="ECO:0000256" key="5">
    <source>
        <dbReference type="ARBA" id="ARBA00022840"/>
    </source>
</evidence>